<protein>
    <recommendedName>
        <fullName evidence="6">CARDB domain-containing protein</fullName>
    </recommendedName>
</protein>
<evidence type="ECO:0000256" key="2">
    <source>
        <dbReference type="SAM" id="Phobius"/>
    </source>
</evidence>
<dbReference type="AlphaFoldDB" id="A0A921MM63"/>
<reference evidence="4" key="1">
    <citation type="journal article" date="2021" name="PeerJ">
        <title>Extensive microbial diversity within the chicken gut microbiome revealed by metagenomics and culture.</title>
        <authorList>
            <person name="Gilroy R."/>
            <person name="Ravi A."/>
            <person name="Getino M."/>
            <person name="Pursley I."/>
            <person name="Horton D.L."/>
            <person name="Alikhan N.F."/>
            <person name="Baker D."/>
            <person name="Gharbi K."/>
            <person name="Hall N."/>
            <person name="Watson M."/>
            <person name="Adriaenssens E.M."/>
            <person name="Foster-Nyarko E."/>
            <person name="Jarju S."/>
            <person name="Secka A."/>
            <person name="Antonio M."/>
            <person name="Oren A."/>
            <person name="Chaudhuri R.R."/>
            <person name="La Ragione R."/>
            <person name="Hildebrand F."/>
            <person name="Pallen M.J."/>
        </authorList>
    </citation>
    <scope>NUCLEOTIDE SEQUENCE</scope>
    <source>
        <strain evidence="4">CHK179-5677</strain>
    </source>
</reference>
<organism evidence="4 5">
    <name type="scientific">Pseudoflavonifractor capillosus</name>
    <dbReference type="NCBI Taxonomy" id="106588"/>
    <lineage>
        <taxon>Bacteria</taxon>
        <taxon>Bacillati</taxon>
        <taxon>Bacillota</taxon>
        <taxon>Clostridia</taxon>
        <taxon>Eubacteriales</taxon>
        <taxon>Oscillospiraceae</taxon>
        <taxon>Pseudoflavonifractor</taxon>
    </lineage>
</organism>
<proteinExistence type="predicted"/>
<dbReference type="EMBL" id="DYUC01000064">
    <property type="protein sequence ID" value="HJG86695.1"/>
    <property type="molecule type" value="Genomic_DNA"/>
</dbReference>
<feature type="chain" id="PRO_5036826287" description="CARDB domain-containing protein" evidence="3">
    <location>
        <begin position="30"/>
        <end position="821"/>
    </location>
</feature>
<feature type="region of interest" description="Disordered" evidence="1">
    <location>
        <begin position="799"/>
        <end position="821"/>
    </location>
</feature>
<feature type="signal peptide" evidence="3">
    <location>
        <begin position="1"/>
        <end position="29"/>
    </location>
</feature>
<keyword evidence="2" id="KW-0812">Transmembrane</keyword>
<dbReference type="RefSeq" id="WP_295370097.1">
    <property type="nucleotide sequence ID" value="NZ_DYUC01000064.1"/>
</dbReference>
<evidence type="ECO:0000256" key="1">
    <source>
        <dbReference type="SAM" id="MobiDB-lite"/>
    </source>
</evidence>
<dbReference type="InterPro" id="IPR013783">
    <property type="entry name" value="Ig-like_fold"/>
</dbReference>
<evidence type="ECO:0000313" key="5">
    <source>
        <dbReference type="Proteomes" id="UP000760668"/>
    </source>
</evidence>
<evidence type="ECO:0000313" key="4">
    <source>
        <dbReference type="EMBL" id="HJG86695.1"/>
    </source>
</evidence>
<keyword evidence="3" id="KW-0732">Signal</keyword>
<sequence>MNLNRFQRIFSVLILLALATALVPLAARAEGGNLYVTGYTVTNSGNGTVSAITKNGIANITVSIKDISESSGDKDPADLDISKLDDSFTGGTVSVKKTSQPGQPLSYEVKLTDVRYKGVGQTVRLQVGEKGKPDSYQNLEVTITEAVVYEAPQSVPDTTPEAAPAPMVLISRSDIASPLQPGQEKEIALSFQNLSGIRLKSPVVTLTPSEGLSLTGGSSSFALDDIMPKKTAVLKVRVRAADVIPSSSQSLGVELKFNYYNNLSSVQGSVTDKVTIPAQARESVPQPVVIVSRSPMDTPIAPDETREMTVTFQNAGAAKLVAPVVSVAPSESLMLLNDVSTFLLSDIEPGKSASISLKVKAAKTIASTTQSIATELKYGYDNGTTLTQAAASDKINIPAQARESIPQPVVLVTRSAVDKPISAGETMSLTVTFQNAGAAKLLSPSASVTPSDSLILLNDTSTFLLPDLEPGKSASIPLRVKAAAEISSTTQSIATELKYGYDNGETITQATASDKVNLSANATLKSDVSVPSIVIRSFTYGGPSVAAGSKFPLSFTFENTGKTAIENVVVTVDGGESFTMDGSTNTFYYGSLSAGGTQVQDVPMRTVPTSKSGAQNISVGFKYEYVDGEKRSQASADIKISLPVYQPDRFHINAPTVPESVNVGEEAEILLSYVNKGKDDLANLEATVEGEGVSTPARTQYLGNVTAGTSGNIGFALTPEQEGDIKLVLKISYENGDQQVQTREFPITLRAIDIPPPDDYSPDDLPAEEGGFPVIPAAVGVGVAALAAAVVLVRRKKAAGAAKDSWSDWNDEDSGVSGGEG</sequence>
<dbReference type="Proteomes" id="UP000760668">
    <property type="component" value="Unassembled WGS sequence"/>
</dbReference>
<dbReference type="Gene3D" id="2.60.40.10">
    <property type="entry name" value="Immunoglobulins"/>
    <property type="match status" value="1"/>
</dbReference>
<comment type="caution">
    <text evidence="4">The sequence shown here is derived from an EMBL/GenBank/DDBJ whole genome shotgun (WGS) entry which is preliminary data.</text>
</comment>
<dbReference type="PANTHER" id="PTHR35902">
    <property type="entry name" value="S-LAYER DOMAIN-LIKE PROTEIN-RELATED"/>
    <property type="match status" value="1"/>
</dbReference>
<evidence type="ECO:0008006" key="6">
    <source>
        <dbReference type="Google" id="ProtNLM"/>
    </source>
</evidence>
<accession>A0A921MM63</accession>
<evidence type="ECO:0000256" key="3">
    <source>
        <dbReference type="SAM" id="SignalP"/>
    </source>
</evidence>
<keyword evidence="2" id="KW-1133">Transmembrane helix</keyword>
<name>A0A921MM63_9FIRM</name>
<reference evidence="4" key="2">
    <citation type="submission" date="2021-09" db="EMBL/GenBank/DDBJ databases">
        <authorList>
            <person name="Gilroy R."/>
        </authorList>
    </citation>
    <scope>NUCLEOTIDE SEQUENCE</scope>
    <source>
        <strain evidence="4">CHK179-5677</strain>
    </source>
</reference>
<gene>
    <name evidence="4" type="ORF">K8V01_06710</name>
</gene>
<feature type="transmembrane region" description="Helical" evidence="2">
    <location>
        <begin position="774"/>
        <end position="793"/>
    </location>
</feature>
<keyword evidence="2" id="KW-0472">Membrane</keyword>